<evidence type="ECO:0008006" key="4">
    <source>
        <dbReference type="Google" id="ProtNLM"/>
    </source>
</evidence>
<keyword evidence="3" id="KW-1185">Reference proteome</keyword>
<gene>
    <name evidence="2" type="ORF">PSTT_08987</name>
</gene>
<dbReference type="VEuPathDB" id="FungiDB:PSTT_08987"/>
<dbReference type="Proteomes" id="UP000239156">
    <property type="component" value="Unassembled WGS sequence"/>
</dbReference>
<dbReference type="VEuPathDB" id="FungiDB:PSHT_04439"/>
<dbReference type="EMBL" id="PKSL01000086">
    <property type="protein sequence ID" value="POW06438.1"/>
    <property type="molecule type" value="Genomic_DNA"/>
</dbReference>
<evidence type="ECO:0000313" key="2">
    <source>
        <dbReference type="EMBL" id="POW06438.1"/>
    </source>
</evidence>
<feature type="signal peptide" evidence="1">
    <location>
        <begin position="1"/>
        <end position="28"/>
    </location>
</feature>
<proteinExistence type="predicted"/>
<feature type="chain" id="PRO_5015776974" description="Secreted protein" evidence="1">
    <location>
        <begin position="29"/>
        <end position="149"/>
    </location>
</feature>
<protein>
    <recommendedName>
        <fullName evidence="4">Secreted protein</fullName>
    </recommendedName>
</protein>
<reference evidence="2" key="1">
    <citation type="submission" date="2017-12" db="EMBL/GenBank/DDBJ databases">
        <title>Gene loss provides genomic basis for host adaptation in cereal stripe rust fungi.</title>
        <authorList>
            <person name="Xia C."/>
        </authorList>
    </citation>
    <scope>NUCLEOTIDE SEQUENCE [LARGE SCALE GENOMIC DNA]</scope>
    <source>
        <strain evidence="2">93-210</strain>
    </source>
</reference>
<evidence type="ECO:0000313" key="3">
    <source>
        <dbReference type="Proteomes" id="UP000239156"/>
    </source>
</evidence>
<comment type="caution">
    <text evidence="2">The sequence shown here is derived from an EMBL/GenBank/DDBJ whole genome shotgun (WGS) entry which is preliminary data.</text>
</comment>
<sequence length="149" mass="16539">MSIMNSVQRGYIPLVLIALIVSLQAVLAGKEVACDAHFWADEGPNPRISCVTLEYPTRDHKCKPHSCTGRSKQGRQSWEKFQFGPCHRPGHPKGHITPVKQYFRGRASVACLAAVQDKAGDWWECNYFEDGEGNNGAISESLYGPRPPI</sequence>
<evidence type="ECO:0000256" key="1">
    <source>
        <dbReference type="SAM" id="SignalP"/>
    </source>
</evidence>
<name>A0A2S4VAC8_9BASI</name>
<dbReference type="AlphaFoldDB" id="A0A2S4VAC8"/>
<organism evidence="2 3">
    <name type="scientific">Puccinia striiformis</name>
    <dbReference type="NCBI Taxonomy" id="27350"/>
    <lineage>
        <taxon>Eukaryota</taxon>
        <taxon>Fungi</taxon>
        <taxon>Dikarya</taxon>
        <taxon>Basidiomycota</taxon>
        <taxon>Pucciniomycotina</taxon>
        <taxon>Pucciniomycetes</taxon>
        <taxon>Pucciniales</taxon>
        <taxon>Pucciniaceae</taxon>
        <taxon>Puccinia</taxon>
    </lineage>
</organism>
<keyword evidence="1" id="KW-0732">Signal</keyword>
<accession>A0A2S4VAC8</accession>